<dbReference type="InterPro" id="IPR050081">
    <property type="entry name" value="Ile-tRNA_ligase"/>
</dbReference>
<feature type="short sequence motif" description="'KMSKS' region" evidence="10">
    <location>
        <begin position="592"/>
        <end position="596"/>
    </location>
</feature>
<dbReference type="Pfam" id="PF08264">
    <property type="entry name" value="Anticodon_1"/>
    <property type="match status" value="1"/>
</dbReference>
<keyword evidence="6 10" id="KW-0648">Protein biosynthesis</keyword>
<keyword evidence="3 10" id="KW-0436">Ligase</keyword>
<keyword evidence="5 10" id="KW-0067">ATP-binding</keyword>
<keyword evidence="7 10" id="KW-0030">Aminoacyl-tRNA synthetase</keyword>
<dbReference type="EMBL" id="CP102734">
    <property type="protein sequence ID" value="UVD81540.1"/>
    <property type="molecule type" value="Genomic_DNA"/>
</dbReference>
<dbReference type="CDD" id="cd07960">
    <property type="entry name" value="Anticodon_Ia_Ile_BEm"/>
    <property type="match status" value="1"/>
</dbReference>
<dbReference type="InterPro" id="IPR001412">
    <property type="entry name" value="aa-tRNA-synth_I_CS"/>
</dbReference>
<evidence type="ECO:0000256" key="8">
    <source>
        <dbReference type="ARBA" id="ARBA00025217"/>
    </source>
</evidence>
<dbReference type="SUPFAM" id="SSF47323">
    <property type="entry name" value="Anticodon-binding domain of a subclass of class I aminoacyl-tRNA synthetases"/>
    <property type="match status" value="1"/>
</dbReference>
<feature type="domain" description="Methionyl/Valyl/Leucyl/Isoleucyl-tRNA synthetase anticodon-binding" evidence="13">
    <location>
        <begin position="676"/>
        <end position="823"/>
    </location>
</feature>
<dbReference type="InterPro" id="IPR010663">
    <property type="entry name" value="Znf_FPG/IleRS"/>
</dbReference>
<dbReference type="Pfam" id="PF00133">
    <property type="entry name" value="tRNA-synt_1"/>
    <property type="match status" value="1"/>
</dbReference>
<keyword evidence="2 10" id="KW-0963">Cytoplasm</keyword>
<dbReference type="Gene3D" id="1.10.730.20">
    <property type="match status" value="1"/>
</dbReference>
<organism evidence="14 15">
    <name type="scientific">Mycoplasma iguanae</name>
    <dbReference type="NCBI Taxonomy" id="292461"/>
    <lineage>
        <taxon>Bacteria</taxon>
        <taxon>Bacillati</taxon>
        <taxon>Mycoplasmatota</taxon>
        <taxon>Mollicutes</taxon>
        <taxon>Mycoplasmataceae</taxon>
        <taxon>Mycoplasma</taxon>
    </lineage>
</organism>
<dbReference type="InterPro" id="IPR002300">
    <property type="entry name" value="aa-tRNA-synth_Ia"/>
</dbReference>
<comment type="function">
    <text evidence="8 10">Catalyzes the attachment of isoleucine to tRNA(Ile). As IleRS can inadvertently accommodate and process structurally similar amino acids such as valine, to avoid such errors it has two additional distinct tRNA(Ile)-dependent editing activities. One activity is designated as 'pretransfer' editing and involves the hydrolysis of activated Val-AMP. The other activity is designated 'posttransfer' editing and involves deacylation of mischarged Val-tRNA(Ile).</text>
</comment>
<evidence type="ECO:0000256" key="1">
    <source>
        <dbReference type="ARBA" id="ARBA00006887"/>
    </source>
</evidence>
<dbReference type="SUPFAM" id="SSF50677">
    <property type="entry name" value="ValRS/IleRS/LeuRS editing domain"/>
    <property type="match status" value="1"/>
</dbReference>
<dbReference type="PROSITE" id="PS00178">
    <property type="entry name" value="AA_TRNA_LIGASE_I"/>
    <property type="match status" value="1"/>
</dbReference>
<dbReference type="HAMAP" id="MF_02002">
    <property type="entry name" value="Ile_tRNA_synth_type1"/>
    <property type="match status" value="1"/>
</dbReference>
<dbReference type="Proteomes" id="UP001059252">
    <property type="component" value="Chromosome"/>
</dbReference>
<gene>
    <name evidence="10 14" type="primary">ileS</name>
    <name evidence="14" type="ORF">NV226_02310</name>
</gene>
<feature type="domain" description="Aminoacyl-tRNA synthetase class Ia" evidence="11">
    <location>
        <begin position="32"/>
        <end position="631"/>
    </location>
</feature>
<dbReference type="InterPro" id="IPR009008">
    <property type="entry name" value="Val/Leu/Ile-tRNA-synth_edit"/>
</dbReference>
<keyword evidence="15" id="KW-1185">Reference proteome</keyword>
<reference evidence="14" key="1">
    <citation type="submission" date="2022-08" db="EMBL/GenBank/DDBJ databases">
        <title>Complete genome of Mycoplasma iguanae type strain 2327.</title>
        <authorList>
            <person name="Spergser J."/>
        </authorList>
    </citation>
    <scope>NUCLEOTIDE SEQUENCE</scope>
    <source>
        <strain evidence="14">2327</strain>
    </source>
</reference>
<sequence length="885" mass="102264">MEKKEYKQTLNMPFTEFQMKADLPNKEVLYRQNWLDQKIYKKILAKNKVNQAFILHDGPPYANGSIHMGHALNKILKDIIVRYKSLQGFYSPFVAGWDTHGLPIENKMLNEMNLTSHKNISVSELRKSAAKYALEQIEIQKAEFKKLQLLSDLEDIYITMDPQFEAQQLRLFKKMALDGLIYKGLKPVYWSPSSQSALAEAEVEYADHTSPSIIVAFEVLEAKGPIKKGDNILIWTTTPWTLIANSGAAVGAEFEYVRVKVNDKFYVLATKLLAEVAKLAKWENYEIVTTFLGQEIAGTIYQRPIKTSKIAPVVVGHHVTLDSGTGIVHMAPLFGEDDFIIAKAHNLEEIMHVEDDGTLNEQGDQFAGKFYEDVNKDIGLFLESQNKLLSLKFIKHSYPHDWRTHKPIIYRGTPQWFVSIDNIRQRILEEIETVDFYADWAKKRLKLMIENRGDWTISRQRSWGVPIPVFYDENKKEVFNAEIFDHVIALVEKHGTDVWFNKTTDELLPEKFRNRGWTKENDIMDVWFDSGSSSIGVKVLGQVAPFDLYLEGSDQYRGWFNSSIINSVAYRDKSPYKKLLSHGFVVDEKGRKMSKSLGNGVDPAQVSEKLGADILRLWVSNSEYSSDVSISQNILNQNVEIYRKFRNTIKFLLGNLYDYKPNPDIKLDGVHLLIDEKIKKIKNKIVKYYDKFSFINVIKHLNNFIIDISNFYLSITKDSLYADAKDSHARLSVQYNLYNILDMLLISLAPILPTTTEEAYSFFHKTNKQESIHLENFFKFEEVNTNEEAKWTAFFELKDQVYKLIEEKIKAGEIKRSNEAKLILNTDNEFLKSLDLKYLLMVGAVEFGQKTQVEKFISEKCQRCWNHFKIEDLKDLLCGRCQNVL</sequence>
<dbReference type="InterPro" id="IPR002301">
    <property type="entry name" value="Ile-tRNA-ligase"/>
</dbReference>
<name>A0ABY5RA98_9MOLU</name>
<evidence type="ECO:0000256" key="9">
    <source>
        <dbReference type="ARBA" id="ARBA00048359"/>
    </source>
</evidence>
<comment type="cofactor">
    <cofactor evidence="10">
        <name>Zn(2+)</name>
        <dbReference type="ChEBI" id="CHEBI:29105"/>
    </cofactor>
    <text evidence="10">Binds 1 zinc ion per subunit.</text>
</comment>
<keyword evidence="4 10" id="KW-0547">Nucleotide-binding</keyword>
<feature type="binding site" evidence="10">
    <location>
        <position position="595"/>
    </location>
    <ligand>
        <name>ATP</name>
        <dbReference type="ChEBI" id="CHEBI:30616"/>
    </ligand>
</feature>
<dbReference type="PANTHER" id="PTHR42765">
    <property type="entry name" value="SOLEUCYL-TRNA SYNTHETASE"/>
    <property type="match status" value="1"/>
</dbReference>
<proteinExistence type="inferred from homology"/>
<evidence type="ECO:0000313" key="15">
    <source>
        <dbReference type="Proteomes" id="UP001059252"/>
    </source>
</evidence>
<dbReference type="Pfam" id="PF06827">
    <property type="entry name" value="zf-FPG_IleRS"/>
    <property type="match status" value="1"/>
</dbReference>
<evidence type="ECO:0000313" key="14">
    <source>
        <dbReference type="EMBL" id="UVD81540.1"/>
    </source>
</evidence>
<dbReference type="CDD" id="cd00818">
    <property type="entry name" value="IleRS_core"/>
    <property type="match status" value="1"/>
</dbReference>
<dbReference type="Gene3D" id="3.90.740.10">
    <property type="entry name" value="Valyl/Leucyl/Isoleucyl-tRNA synthetase, editing domain"/>
    <property type="match status" value="1"/>
</dbReference>
<feature type="binding site" evidence="10">
    <location>
        <position position="881"/>
    </location>
    <ligand>
        <name>Zn(2+)</name>
        <dbReference type="ChEBI" id="CHEBI:29105"/>
    </ligand>
</feature>
<evidence type="ECO:0000259" key="11">
    <source>
        <dbReference type="Pfam" id="PF00133"/>
    </source>
</evidence>
<dbReference type="RefSeq" id="WP_258210714.1">
    <property type="nucleotide sequence ID" value="NZ_CP102734.1"/>
</dbReference>
<dbReference type="InterPro" id="IPR009080">
    <property type="entry name" value="tRNAsynth_Ia_anticodon-bd"/>
</dbReference>
<dbReference type="GO" id="GO:0004822">
    <property type="term" value="F:isoleucine-tRNA ligase activity"/>
    <property type="evidence" value="ECO:0007669"/>
    <property type="project" value="UniProtKB-EC"/>
</dbReference>
<dbReference type="EC" id="6.1.1.5" evidence="10"/>
<keyword evidence="10" id="KW-0862">Zinc</keyword>
<dbReference type="Gene3D" id="3.40.50.620">
    <property type="entry name" value="HUPs"/>
    <property type="match status" value="2"/>
</dbReference>
<evidence type="ECO:0000259" key="13">
    <source>
        <dbReference type="Pfam" id="PF08264"/>
    </source>
</evidence>
<evidence type="ECO:0000259" key="12">
    <source>
        <dbReference type="Pfam" id="PF06827"/>
    </source>
</evidence>
<feature type="domain" description="Zinc finger FPG/IleRS-type" evidence="12">
    <location>
        <begin position="858"/>
        <end position="884"/>
    </location>
</feature>
<evidence type="ECO:0000256" key="6">
    <source>
        <dbReference type="ARBA" id="ARBA00022917"/>
    </source>
</evidence>
<accession>A0ABY5RA98</accession>
<feature type="binding site" evidence="10">
    <location>
        <position position="861"/>
    </location>
    <ligand>
        <name>Zn(2+)</name>
        <dbReference type="ChEBI" id="CHEBI:29105"/>
    </ligand>
</feature>
<evidence type="ECO:0000256" key="5">
    <source>
        <dbReference type="ARBA" id="ARBA00022840"/>
    </source>
</evidence>
<feature type="short sequence motif" description="'HIGH' region" evidence="10">
    <location>
        <begin position="60"/>
        <end position="70"/>
    </location>
</feature>
<comment type="subcellular location">
    <subcellularLocation>
        <location evidence="10">Cytoplasm</location>
    </subcellularLocation>
</comment>
<protein>
    <recommendedName>
        <fullName evidence="10">Isoleucine--tRNA ligase</fullName>
        <ecNumber evidence="10">6.1.1.5</ecNumber>
    </recommendedName>
    <alternativeName>
        <fullName evidence="10">Isoleucyl-tRNA synthetase</fullName>
        <shortName evidence="10">IleRS</shortName>
    </alternativeName>
</protein>
<feature type="binding site" evidence="10">
    <location>
        <position position="878"/>
    </location>
    <ligand>
        <name>Zn(2+)</name>
        <dbReference type="ChEBI" id="CHEBI:29105"/>
    </ligand>
</feature>
<evidence type="ECO:0000256" key="3">
    <source>
        <dbReference type="ARBA" id="ARBA00022598"/>
    </source>
</evidence>
<evidence type="ECO:0000256" key="10">
    <source>
        <dbReference type="HAMAP-Rule" id="MF_02002"/>
    </source>
</evidence>
<dbReference type="InterPro" id="IPR023585">
    <property type="entry name" value="Ile-tRNA-ligase_type1"/>
</dbReference>
<comment type="similarity">
    <text evidence="1 10">Belongs to the class-I aminoacyl-tRNA synthetase family. IleS type 1 subfamily.</text>
</comment>
<dbReference type="NCBIfam" id="TIGR00392">
    <property type="entry name" value="ileS"/>
    <property type="match status" value="1"/>
</dbReference>
<evidence type="ECO:0000256" key="2">
    <source>
        <dbReference type="ARBA" id="ARBA00022490"/>
    </source>
</evidence>
<dbReference type="PRINTS" id="PR00984">
    <property type="entry name" value="TRNASYNTHILE"/>
</dbReference>
<dbReference type="SUPFAM" id="SSF52374">
    <property type="entry name" value="Nucleotidylyl transferase"/>
    <property type="match status" value="1"/>
</dbReference>
<comment type="domain">
    <text evidence="10">IleRS has two distinct active sites: one for aminoacylation and one for editing. The misactivated valine is translocated from the active site to the editing site, which sterically excludes the correctly activated isoleucine. The single editing site contains two valyl binding pockets, one specific for each substrate (Val-AMP or Val-tRNA(Ile)).</text>
</comment>
<evidence type="ECO:0000256" key="7">
    <source>
        <dbReference type="ARBA" id="ARBA00023146"/>
    </source>
</evidence>
<feature type="binding site" evidence="10">
    <location>
        <position position="551"/>
    </location>
    <ligand>
        <name>L-isoleucyl-5'-AMP</name>
        <dbReference type="ChEBI" id="CHEBI:178002"/>
    </ligand>
</feature>
<dbReference type="InterPro" id="IPR033708">
    <property type="entry name" value="Anticodon_Ile_BEm"/>
</dbReference>
<dbReference type="InterPro" id="IPR013155">
    <property type="entry name" value="M/V/L/I-tRNA-synth_anticd-bd"/>
</dbReference>
<dbReference type="InterPro" id="IPR014729">
    <property type="entry name" value="Rossmann-like_a/b/a_fold"/>
</dbReference>
<comment type="catalytic activity">
    <reaction evidence="9 10">
        <text>tRNA(Ile) + L-isoleucine + ATP = L-isoleucyl-tRNA(Ile) + AMP + diphosphate</text>
        <dbReference type="Rhea" id="RHEA:11060"/>
        <dbReference type="Rhea" id="RHEA-COMP:9666"/>
        <dbReference type="Rhea" id="RHEA-COMP:9695"/>
        <dbReference type="ChEBI" id="CHEBI:30616"/>
        <dbReference type="ChEBI" id="CHEBI:33019"/>
        <dbReference type="ChEBI" id="CHEBI:58045"/>
        <dbReference type="ChEBI" id="CHEBI:78442"/>
        <dbReference type="ChEBI" id="CHEBI:78528"/>
        <dbReference type="ChEBI" id="CHEBI:456215"/>
        <dbReference type="EC" id="6.1.1.5"/>
    </reaction>
</comment>
<feature type="binding site" evidence="10">
    <location>
        <position position="864"/>
    </location>
    <ligand>
        <name>Zn(2+)</name>
        <dbReference type="ChEBI" id="CHEBI:29105"/>
    </ligand>
</feature>
<comment type="subunit">
    <text evidence="10">Monomer.</text>
</comment>
<evidence type="ECO:0000256" key="4">
    <source>
        <dbReference type="ARBA" id="ARBA00022741"/>
    </source>
</evidence>
<keyword evidence="10" id="KW-0479">Metal-binding</keyword>
<dbReference type="PANTHER" id="PTHR42765:SF1">
    <property type="entry name" value="ISOLEUCINE--TRNA LIGASE, MITOCHONDRIAL"/>
    <property type="match status" value="1"/>
</dbReference>